<dbReference type="OrthoDB" id="5855924at2759"/>
<dbReference type="GO" id="GO:0007030">
    <property type="term" value="P:Golgi organization"/>
    <property type="evidence" value="ECO:0000318"/>
    <property type="project" value="GO_Central"/>
</dbReference>
<sequence length="214" mass="24582">MAWWRPAVVLLVLAAALVAAAAETGDCIHELVPYEGNFVSGDFVVVDHDIFWSSDRPDPGIDFTVTSRGGNTVYTLKGISGEKFEFNAPRGGTYKFCFHSPYGAPETVSFYVHDGRNLVREEALKGEAFKKRYDEWMARYHRTYKEDVMKKRFEEWMTEYHRTYKDDEEKAQRYELFKDCAKMVDKLNVFPGGAATNNFCDYSEDERQLSTGAE</sequence>
<evidence type="ECO:0000256" key="5">
    <source>
        <dbReference type="ARBA" id="ARBA00022989"/>
    </source>
</evidence>
<dbReference type="Gene3D" id="1.10.287.2250">
    <property type="match status" value="1"/>
</dbReference>
<dbReference type="GO" id="GO:0030134">
    <property type="term" value="C:COPII-coated ER to Golgi transport vesicle"/>
    <property type="evidence" value="ECO:0000318"/>
    <property type="project" value="GO_Central"/>
</dbReference>
<evidence type="ECO:0000313" key="11">
    <source>
        <dbReference type="EnsemblPlants" id="HORVU.MOREX.r3.2HG0187430.1"/>
    </source>
</evidence>
<keyword evidence="4 8" id="KW-0732">Signal</keyword>
<gene>
    <name evidence="11" type="primary">LOC123427471</name>
</gene>
<evidence type="ECO:0000256" key="6">
    <source>
        <dbReference type="ARBA" id="ARBA00023136"/>
    </source>
</evidence>
<evidence type="ECO:0000256" key="4">
    <source>
        <dbReference type="ARBA" id="ARBA00022729"/>
    </source>
</evidence>
<dbReference type="Pfam" id="PF01105">
    <property type="entry name" value="EMP24_GP25L"/>
    <property type="match status" value="1"/>
</dbReference>
<dbReference type="InterPro" id="IPR009038">
    <property type="entry name" value="GOLD_dom"/>
</dbReference>
<dbReference type="GO" id="GO:0006886">
    <property type="term" value="P:intracellular protein transport"/>
    <property type="evidence" value="ECO:0000318"/>
    <property type="project" value="GO_Central"/>
</dbReference>
<dbReference type="GO" id="GO:0005793">
    <property type="term" value="C:endoplasmic reticulum-Golgi intermediate compartment"/>
    <property type="evidence" value="ECO:0000318"/>
    <property type="project" value="GO_Central"/>
</dbReference>
<dbReference type="PANTHER" id="PTHR22811">
    <property type="entry name" value="TRANSMEMBRANE EMP24 DOMAIN-CONTAINING PROTEIN"/>
    <property type="match status" value="1"/>
</dbReference>
<dbReference type="SMR" id="F2EBB8"/>
<feature type="domain" description="GOLD" evidence="9">
    <location>
        <begin position="25"/>
        <end position="114"/>
    </location>
</feature>
<evidence type="ECO:0000256" key="2">
    <source>
        <dbReference type="ARBA" id="ARBA00007104"/>
    </source>
</evidence>
<evidence type="ECO:0000313" key="10">
    <source>
        <dbReference type="EMBL" id="BAK04640.1"/>
    </source>
</evidence>
<evidence type="ECO:0000256" key="7">
    <source>
        <dbReference type="RuleBase" id="RU003827"/>
    </source>
</evidence>
<reference evidence="11" key="3">
    <citation type="submission" date="2020-10" db="EMBL/GenBank/DDBJ databases">
        <authorList>
            <person name="Scholz U."/>
            <person name="Mascher M."/>
            <person name="Fiebig A."/>
        </authorList>
    </citation>
    <scope>NUCLEOTIDE SEQUENCE [LARGE SCALE GENOMIC DNA]</scope>
    <source>
        <strain evidence="11">cv. Morex</strain>
    </source>
</reference>
<evidence type="ECO:0000256" key="3">
    <source>
        <dbReference type="ARBA" id="ARBA00022692"/>
    </source>
</evidence>
<dbReference type="GO" id="GO:0005783">
    <property type="term" value="C:endoplasmic reticulum"/>
    <property type="evidence" value="ECO:0000318"/>
    <property type="project" value="GO_Central"/>
</dbReference>
<dbReference type="PROSITE" id="PS50866">
    <property type="entry name" value="GOLD"/>
    <property type="match status" value="1"/>
</dbReference>
<dbReference type="Gramene" id="HORVU.MOREX.r2.2HG0155160.1">
    <property type="protein sequence ID" value="HORVU.MOREX.r2.2HG0155160.1"/>
    <property type="gene ID" value="HORVU.MOREX.r2.2HG0155160"/>
</dbReference>
<keyword evidence="5" id="KW-1133">Transmembrane helix</keyword>
<dbReference type="Proteomes" id="UP000011116">
    <property type="component" value="Chromosome 2H"/>
</dbReference>
<dbReference type="ExpressionAtlas" id="F2EBB8">
    <property type="expression patterns" value="baseline and differential"/>
</dbReference>
<dbReference type="GeneID" id="123427471"/>
<comment type="similarity">
    <text evidence="2 7">Belongs to the EMP24/GP25L family.</text>
</comment>
<evidence type="ECO:0000256" key="1">
    <source>
        <dbReference type="ARBA" id="ARBA00004479"/>
    </source>
</evidence>
<keyword evidence="12" id="KW-1185">Reference proteome</keyword>
<name>F2EBB8_HORVV</name>
<dbReference type="SMART" id="SM00848">
    <property type="entry name" value="Inhibitor_I29"/>
    <property type="match status" value="1"/>
</dbReference>
<reference evidence="12" key="2">
    <citation type="journal article" date="2012" name="Nature">
        <title>A physical, genetic and functional sequence assembly of the barley genome.</title>
        <authorList>
            <consortium name="The International Barley Genome Sequencing Consortium"/>
            <person name="Mayer K.F."/>
            <person name="Waugh R."/>
            <person name="Brown J.W."/>
            <person name="Schulman A."/>
            <person name="Langridge P."/>
            <person name="Platzer M."/>
            <person name="Fincher G.B."/>
            <person name="Muehlbauer G.J."/>
            <person name="Sato K."/>
            <person name="Close T.J."/>
            <person name="Wise R.P."/>
            <person name="Stein N."/>
        </authorList>
    </citation>
    <scope>NUCLEOTIDE SEQUENCE [LARGE SCALE GENOMIC DNA]</scope>
    <source>
        <strain evidence="12">cv. Morex</strain>
    </source>
</reference>
<proteinExistence type="evidence at transcript level"/>
<feature type="signal peptide" evidence="8">
    <location>
        <begin position="1"/>
        <end position="22"/>
    </location>
</feature>
<dbReference type="eggNOG" id="KOG1692">
    <property type="taxonomic scope" value="Eukaryota"/>
</dbReference>
<reference evidence="11" key="4">
    <citation type="submission" date="2022-01" db="UniProtKB">
        <authorList>
            <consortium name="EnsemblPlants"/>
        </authorList>
    </citation>
    <scope>IDENTIFICATION</scope>
    <source>
        <strain evidence="11">subsp. vulgare</strain>
    </source>
</reference>
<protein>
    <submittedName>
        <fullName evidence="10">Predicted protein</fullName>
    </submittedName>
</protein>
<dbReference type="EMBL" id="AK373443">
    <property type="protein sequence ID" value="BAK04640.1"/>
    <property type="molecule type" value="mRNA"/>
</dbReference>
<dbReference type="EnsemblPlants" id="HORVU.MOREX.r3.2HG0187430.1">
    <property type="protein sequence ID" value="HORVU.MOREX.r3.2HG0187430.1"/>
    <property type="gene ID" value="HORVU.MOREX.r3.2HG0187430"/>
</dbReference>
<dbReference type="AlphaFoldDB" id="F2EBB8"/>
<reference evidence="10" key="1">
    <citation type="journal article" date="2011" name="Plant Physiol.">
        <title>Comprehensive sequence analysis of 24,783 barley full-length cDNAs derived from 12 clone libraries.</title>
        <authorList>
            <person name="Matsumoto T."/>
            <person name="Tanaka T."/>
            <person name="Sakai H."/>
            <person name="Amano N."/>
            <person name="Kanamori H."/>
            <person name="Kurita K."/>
            <person name="Kikuta A."/>
            <person name="Kamiya K."/>
            <person name="Yamamoto M."/>
            <person name="Ikawa H."/>
            <person name="Fujii N."/>
            <person name="Hori K."/>
            <person name="Itoh T."/>
            <person name="Sato K."/>
        </authorList>
    </citation>
    <scope>NUCLEOTIDE SEQUENCE</scope>
</reference>
<dbReference type="Pfam" id="PF08246">
    <property type="entry name" value="Inhibitor_I29"/>
    <property type="match status" value="1"/>
</dbReference>
<dbReference type="InterPro" id="IPR038765">
    <property type="entry name" value="Papain-like_cys_pep_sf"/>
</dbReference>
<dbReference type="InterPro" id="IPR013201">
    <property type="entry name" value="Prot_inhib_I29"/>
</dbReference>
<dbReference type="GO" id="GO:0006888">
    <property type="term" value="P:endoplasmic reticulum to Golgi vesicle-mediated transport"/>
    <property type="evidence" value="ECO:0000318"/>
    <property type="project" value="GO_Central"/>
</dbReference>
<dbReference type="SUPFAM" id="SSF54001">
    <property type="entry name" value="Cysteine proteinases"/>
    <property type="match status" value="1"/>
</dbReference>
<evidence type="ECO:0000313" key="12">
    <source>
        <dbReference type="Proteomes" id="UP000011116"/>
    </source>
</evidence>
<feature type="chain" id="PRO_5015090891" evidence="8">
    <location>
        <begin position="23"/>
        <end position="214"/>
    </location>
</feature>
<dbReference type="Gramene" id="HORVU.MOREX.r3.2HG0187430.1">
    <property type="protein sequence ID" value="HORVU.MOREX.r3.2HG0187430.1"/>
    <property type="gene ID" value="HORVU.MOREX.r3.2HG0187430"/>
</dbReference>
<dbReference type="KEGG" id="hvg:123427471"/>
<dbReference type="GO" id="GO:0016020">
    <property type="term" value="C:membrane"/>
    <property type="evidence" value="ECO:0007669"/>
    <property type="project" value="UniProtKB-SubCell"/>
</dbReference>
<keyword evidence="6" id="KW-0472">Membrane</keyword>
<evidence type="ECO:0000259" key="9">
    <source>
        <dbReference type="PROSITE" id="PS50866"/>
    </source>
</evidence>
<organism evidence="10">
    <name type="scientific">Hordeum vulgare subsp. vulgare</name>
    <name type="common">Domesticated barley</name>
    <dbReference type="NCBI Taxonomy" id="112509"/>
    <lineage>
        <taxon>Eukaryota</taxon>
        <taxon>Viridiplantae</taxon>
        <taxon>Streptophyta</taxon>
        <taxon>Embryophyta</taxon>
        <taxon>Tracheophyta</taxon>
        <taxon>Spermatophyta</taxon>
        <taxon>Magnoliopsida</taxon>
        <taxon>Liliopsida</taxon>
        <taxon>Poales</taxon>
        <taxon>Poaceae</taxon>
        <taxon>BOP clade</taxon>
        <taxon>Pooideae</taxon>
        <taxon>Triticodae</taxon>
        <taxon>Triticeae</taxon>
        <taxon>Hordeinae</taxon>
        <taxon>Hordeum</taxon>
    </lineage>
</organism>
<dbReference type="InterPro" id="IPR015720">
    <property type="entry name" value="Emp24-like"/>
</dbReference>
<dbReference type="RefSeq" id="XP_044967460.1">
    <property type="nucleotide sequence ID" value="XM_045111525.1"/>
</dbReference>
<dbReference type="PaxDb" id="4513-MLOC_68688.1"/>
<dbReference type="GO" id="GO:0005794">
    <property type="term" value="C:Golgi apparatus"/>
    <property type="evidence" value="ECO:0000318"/>
    <property type="project" value="GO_Central"/>
</dbReference>
<keyword evidence="3 7" id="KW-0812">Transmembrane</keyword>
<accession>F2EBB8</accession>
<comment type="subcellular location">
    <subcellularLocation>
        <location evidence="1 7">Membrane</location>
        <topology evidence="1 7">Single-pass type I membrane protein</topology>
    </subcellularLocation>
</comment>
<evidence type="ECO:0000256" key="8">
    <source>
        <dbReference type="SAM" id="SignalP"/>
    </source>
</evidence>